<keyword evidence="4" id="KW-0812">Transmembrane</keyword>
<dbReference type="EMBL" id="JAEUBF010001028">
    <property type="protein sequence ID" value="KAH3673290.1"/>
    <property type="molecule type" value="Genomic_DNA"/>
</dbReference>
<dbReference type="PROSITE" id="PS50002">
    <property type="entry name" value="SH3"/>
    <property type="match status" value="1"/>
</dbReference>
<dbReference type="OrthoDB" id="5340910at2759"/>
<keyword evidence="4" id="KW-0472">Membrane</keyword>
<feature type="transmembrane region" description="Helical" evidence="4">
    <location>
        <begin position="112"/>
        <end position="136"/>
    </location>
</feature>
<name>A0A9P8PKL8_9ASCO</name>
<dbReference type="Proteomes" id="UP000769528">
    <property type="component" value="Unassembled WGS sequence"/>
</dbReference>
<sequence>MTTITTLESSTTITSLVQITETAIVKGVLDISIELDSLSTKDRGSGITFDNKAVSSEPSTISTLFSTSTSTSKIASSTSSTTISSNNTSTTATSLFGSTFLENSSSTNTSNIGLIVGLPVAIVGSILVVVGLVYYYKQRRKNASKLDQSSKQAYHEKLNYKTSPIRDRNSPYIKTTFQIKPPNQYLTRNMTGATDSMDTLSNQPNNHSELSLENLPKPNPRWSLNSPLSRWFAKPGSMNSIVSSRASLSTGQFSPILTLKEFKLKRSQKSENIITKQTPVVPRYPEISYKGSYSSLSSAELDKLKSHSRESSEGTIVQQELTTGAPPKPPKLQTIPNSKKSYKPLPPIKNIYKNGNLKSSASSSLEGLETKVYERMIPTTPRIDISKYTNPSIYKVVKSYEKNLSDELDIQKGDYLKILARHTDGWCLVEKVDSLGDIIVKSSNEYLNEGRGVVPEVCLQEYIRF</sequence>
<reference evidence="6" key="2">
    <citation type="submission" date="2021-01" db="EMBL/GenBank/DDBJ databases">
        <authorList>
            <person name="Schikora-Tamarit M.A."/>
        </authorList>
    </citation>
    <scope>NUCLEOTIDE SEQUENCE</scope>
    <source>
        <strain evidence="6">CBS6341</strain>
    </source>
</reference>
<dbReference type="AlphaFoldDB" id="A0A9P8PKL8"/>
<evidence type="ECO:0000256" key="1">
    <source>
        <dbReference type="ARBA" id="ARBA00022443"/>
    </source>
</evidence>
<evidence type="ECO:0000256" key="3">
    <source>
        <dbReference type="SAM" id="MobiDB-lite"/>
    </source>
</evidence>
<comment type="caution">
    <text evidence="6">The sequence shown here is derived from an EMBL/GenBank/DDBJ whole genome shotgun (WGS) entry which is preliminary data.</text>
</comment>
<evidence type="ECO:0000313" key="6">
    <source>
        <dbReference type="EMBL" id="KAH3673290.1"/>
    </source>
</evidence>
<keyword evidence="4" id="KW-1133">Transmembrane helix</keyword>
<proteinExistence type="predicted"/>
<keyword evidence="1 2" id="KW-0728">SH3 domain</keyword>
<feature type="region of interest" description="Disordered" evidence="3">
    <location>
        <begin position="304"/>
        <end position="340"/>
    </location>
</feature>
<dbReference type="InterPro" id="IPR036028">
    <property type="entry name" value="SH3-like_dom_sf"/>
</dbReference>
<keyword evidence="7" id="KW-1185">Reference proteome</keyword>
<evidence type="ECO:0000259" key="5">
    <source>
        <dbReference type="PROSITE" id="PS50002"/>
    </source>
</evidence>
<dbReference type="Pfam" id="PF00018">
    <property type="entry name" value="SH3_1"/>
    <property type="match status" value="1"/>
</dbReference>
<gene>
    <name evidence="6" type="ORF">WICMUC_003750</name>
</gene>
<dbReference type="InterPro" id="IPR001452">
    <property type="entry name" value="SH3_domain"/>
</dbReference>
<feature type="domain" description="SH3" evidence="5">
    <location>
        <begin position="389"/>
        <end position="464"/>
    </location>
</feature>
<evidence type="ECO:0000256" key="2">
    <source>
        <dbReference type="PROSITE-ProRule" id="PRU00192"/>
    </source>
</evidence>
<feature type="compositionally biased region" description="Polar residues" evidence="3">
    <location>
        <begin position="313"/>
        <end position="322"/>
    </location>
</feature>
<dbReference type="SMART" id="SM00326">
    <property type="entry name" value="SH3"/>
    <property type="match status" value="1"/>
</dbReference>
<accession>A0A9P8PKL8</accession>
<protein>
    <recommendedName>
        <fullName evidence="5">SH3 domain-containing protein</fullName>
    </recommendedName>
</protein>
<dbReference type="SUPFAM" id="SSF50044">
    <property type="entry name" value="SH3-domain"/>
    <property type="match status" value="1"/>
</dbReference>
<reference evidence="6" key="1">
    <citation type="journal article" date="2021" name="Open Biol.">
        <title>Shared evolutionary footprints suggest mitochondrial oxidative damage underlies multiple complex I losses in fungi.</title>
        <authorList>
            <person name="Schikora-Tamarit M.A."/>
            <person name="Marcet-Houben M."/>
            <person name="Nosek J."/>
            <person name="Gabaldon T."/>
        </authorList>
    </citation>
    <scope>NUCLEOTIDE SEQUENCE</scope>
    <source>
        <strain evidence="6">CBS6341</strain>
    </source>
</reference>
<dbReference type="Gene3D" id="2.30.30.40">
    <property type="entry name" value="SH3 Domains"/>
    <property type="match status" value="1"/>
</dbReference>
<organism evidence="6 7">
    <name type="scientific">Wickerhamomyces mucosus</name>
    <dbReference type="NCBI Taxonomy" id="1378264"/>
    <lineage>
        <taxon>Eukaryota</taxon>
        <taxon>Fungi</taxon>
        <taxon>Dikarya</taxon>
        <taxon>Ascomycota</taxon>
        <taxon>Saccharomycotina</taxon>
        <taxon>Saccharomycetes</taxon>
        <taxon>Phaffomycetales</taxon>
        <taxon>Wickerhamomycetaceae</taxon>
        <taxon>Wickerhamomyces</taxon>
    </lineage>
</organism>
<evidence type="ECO:0000256" key="4">
    <source>
        <dbReference type="SAM" id="Phobius"/>
    </source>
</evidence>
<evidence type="ECO:0000313" key="7">
    <source>
        <dbReference type="Proteomes" id="UP000769528"/>
    </source>
</evidence>